<dbReference type="AlphaFoldDB" id="A0A067RQ96"/>
<dbReference type="Proteomes" id="UP000027135">
    <property type="component" value="Unassembled WGS sequence"/>
</dbReference>
<proteinExistence type="predicted"/>
<evidence type="ECO:0000256" key="1">
    <source>
        <dbReference type="SAM" id="Phobius"/>
    </source>
</evidence>
<keyword evidence="1" id="KW-1133">Transmembrane helix</keyword>
<dbReference type="InParanoid" id="A0A067RQ96"/>
<name>A0A067RQ96_ZOONE</name>
<dbReference type="EMBL" id="KK852530">
    <property type="protein sequence ID" value="KDR21919.1"/>
    <property type="molecule type" value="Genomic_DNA"/>
</dbReference>
<accession>A0A067RQ96</accession>
<protein>
    <submittedName>
        <fullName evidence="2">Uncharacterized protein</fullName>
    </submittedName>
</protein>
<keyword evidence="1" id="KW-0812">Transmembrane</keyword>
<keyword evidence="3" id="KW-1185">Reference proteome</keyword>
<reference evidence="2 3" key="1">
    <citation type="journal article" date="2014" name="Nat. Commun.">
        <title>Molecular traces of alternative social organization in a termite genome.</title>
        <authorList>
            <person name="Terrapon N."/>
            <person name="Li C."/>
            <person name="Robertson H.M."/>
            <person name="Ji L."/>
            <person name="Meng X."/>
            <person name="Booth W."/>
            <person name="Chen Z."/>
            <person name="Childers C.P."/>
            <person name="Glastad K.M."/>
            <person name="Gokhale K."/>
            <person name="Gowin J."/>
            <person name="Gronenberg W."/>
            <person name="Hermansen R.A."/>
            <person name="Hu H."/>
            <person name="Hunt B.G."/>
            <person name="Huylmans A.K."/>
            <person name="Khalil S.M."/>
            <person name="Mitchell R.D."/>
            <person name="Munoz-Torres M.C."/>
            <person name="Mustard J.A."/>
            <person name="Pan H."/>
            <person name="Reese J.T."/>
            <person name="Scharf M.E."/>
            <person name="Sun F."/>
            <person name="Vogel H."/>
            <person name="Xiao J."/>
            <person name="Yang W."/>
            <person name="Yang Z."/>
            <person name="Yang Z."/>
            <person name="Zhou J."/>
            <person name="Zhu J."/>
            <person name="Brent C.S."/>
            <person name="Elsik C.G."/>
            <person name="Goodisman M.A."/>
            <person name="Liberles D.A."/>
            <person name="Roe R.M."/>
            <person name="Vargo E.L."/>
            <person name="Vilcinskas A."/>
            <person name="Wang J."/>
            <person name="Bornberg-Bauer E."/>
            <person name="Korb J."/>
            <person name="Zhang G."/>
            <person name="Liebig J."/>
        </authorList>
    </citation>
    <scope>NUCLEOTIDE SEQUENCE [LARGE SCALE GENOMIC DNA]</scope>
    <source>
        <tissue evidence="2">Whole organism</tissue>
    </source>
</reference>
<keyword evidence="1" id="KW-0472">Membrane</keyword>
<sequence>MWVLLVMQYTSRPYLVPYLILVSISLVTQSAALNCSFMQLIHILPRLQQKPKRKKIQGLGLENKEARELGLLFLTNDQKTPHPERDIRGGRYDVLLHLTGRLFLEKCDTRQCLS</sequence>
<organism evidence="2 3">
    <name type="scientific">Zootermopsis nevadensis</name>
    <name type="common">Dampwood termite</name>
    <dbReference type="NCBI Taxonomy" id="136037"/>
    <lineage>
        <taxon>Eukaryota</taxon>
        <taxon>Metazoa</taxon>
        <taxon>Ecdysozoa</taxon>
        <taxon>Arthropoda</taxon>
        <taxon>Hexapoda</taxon>
        <taxon>Insecta</taxon>
        <taxon>Pterygota</taxon>
        <taxon>Neoptera</taxon>
        <taxon>Polyneoptera</taxon>
        <taxon>Dictyoptera</taxon>
        <taxon>Blattodea</taxon>
        <taxon>Blattoidea</taxon>
        <taxon>Termitoidae</taxon>
        <taxon>Termopsidae</taxon>
        <taxon>Zootermopsis</taxon>
    </lineage>
</organism>
<feature type="transmembrane region" description="Helical" evidence="1">
    <location>
        <begin position="20"/>
        <end position="44"/>
    </location>
</feature>
<evidence type="ECO:0000313" key="2">
    <source>
        <dbReference type="EMBL" id="KDR21919.1"/>
    </source>
</evidence>
<gene>
    <name evidence="2" type="ORF">L798_00470</name>
</gene>
<evidence type="ECO:0000313" key="3">
    <source>
        <dbReference type="Proteomes" id="UP000027135"/>
    </source>
</evidence>